<evidence type="ECO:0000313" key="2">
    <source>
        <dbReference type="EMBL" id="EAU35696.1"/>
    </source>
</evidence>
<evidence type="ECO:0000313" key="3">
    <source>
        <dbReference type="Proteomes" id="UP000007963"/>
    </source>
</evidence>
<dbReference type="OMA" id="DFDSEML"/>
<feature type="region of interest" description="Disordered" evidence="1">
    <location>
        <begin position="1"/>
        <end position="93"/>
    </location>
</feature>
<gene>
    <name evidence="2" type="ORF">ATEG_03894</name>
</gene>
<dbReference type="GeneID" id="4318209"/>
<protein>
    <submittedName>
        <fullName evidence="2">Uncharacterized protein</fullName>
    </submittedName>
</protein>
<dbReference type="HOGENOM" id="CLU_115980_0_0_1"/>
<dbReference type="RefSeq" id="XP_001213072.1">
    <property type="nucleotide sequence ID" value="XM_001213072.1"/>
</dbReference>
<feature type="compositionally biased region" description="Polar residues" evidence="1">
    <location>
        <begin position="52"/>
        <end position="62"/>
    </location>
</feature>
<dbReference type="EMBL" id="CH476598">
    <property type="protein sequence ID" value="EAU35696.1"/>
    <property type="molecule type" value="Genomic_DNA"/>
</dbReference>
<organism evidence="2 3">
    <name type="scientific">Aspergillus terreus (strain NIH 2624 / FGSC A1156)</name>
    <dbReference type="NCBI Taxonomy" id="341663"/>
    <lineage>
        <taxon>Eukaryota</taxon>
        <taxon>Fungi</taxon>
        <taxon>Dikarya</taxon>
        <taxon>Ascomycota</taxon>
        <taxon>Pezizomycotina</taxon>
        <taxon>Eurotiomycetes</taxon>
        <taxon>Eurotiomycetidae</taxon>
        <taxon>Eurotiales</taxon>
        <taxon>Aspergillaceae</taxon>
        <taxon>Aspergillus</taxon>
        <taxon>Aspergillus subgen. Circumdati</taxon>
    </lineage>
</organism>
<dbReference type="STRING" id="341663.Q0CQZ0"/>
<proteinExistence type="predicted"/>
<dbReference type="AlphaFoldDB" id="Q0CQZ0"/>
<evidence type="ECO:0000256" key="1">
    <source>
        <dbReference type="SAM" id="MobiDB-lite"/>
    </source>
</evidence>
<reference evidence="3" key="1">
    <citation type="submission" date="2005-09" db="EMBL/GenBank/DDBJ databases">
        <title>Annotation of the Aspergillus terreus NIH2624 genome.</title>
        <authorList>
            <person name="Birren B.W."/>
            <person name="Lander E.S."/>
            <person name="Galagan J.E."/>
            <person name="Nusbaum C."/>
            <person name="Devon K."/>
            <person name="Henn M."/>
            <person name="Ma L.-J."/>
            <person name="Jaffe D.B."/>
            <person name="Butler J."/>
            <person name="Alvarez P."/>
            <person name="Gnerre S."/>
            <person name="Grabherr M."/>
            <person name="Kleber M."/>
            <person name="Mauceli E.W."/>
            <person name="Brockman W."/>
            <person name="Rounsley S."/>
            <person name="Young S.K."/>
            <person name="LaButti K."/>
            <person name="Pushparaj V."/>
            <person name="DeCaprio D."/>
            <person name="Crawford M."/>
            <person name="Koehrsen M."/>
            <person name="Engels R."/>
            <person name="Montgomery P."/>
            <person name="Pearson M."/>
            <person name="Howarth C."/>
            <person name="Larson L."/>
            <person name="Luoma S."/>
            <person name="White J."/>
            <person name="Alvarado L."/>
            <person name="Kodira C.D."/>
            <person name="Zeng Q."/>
            <person name="Oleary S."/>
            <person name="Yandava C."/>
            <person name="Denning D.W."/>
            <person name="Nierman W.C."/>
            <person name="Milne T."/>
            <person name="Madden K."/>
        </authorList>
    </citation>
    <scope>NUCLEOTIDE SEQUENCE [LARGE SCALE GENOMIC DNA]</scope>
    <source>
        <strain evidence="3">NIH 2624 / FGSC A1156</strain>
    </source>
</reference>
<dbReference type="OrthoDB" id="5377039at2759"/>
<accession>Q0CQZ0</accession>
<dbReference type="Proteomes" id="UP000007963">
    <property type="component" value="Unassembled WGS sequence"/>
</dbReference>
<dbReference type="eggNOG" id="ENOG502SWHW">
    <property type="taxonomic scope" value="Eukaryota"/>
</dbReference>
<sequence>MTTDPDGDSQMASSPESTHHLTSDDSPAGARTPTNAIPRSQFAGAAAELSPPGSQTHPTSMDLSGIMGPGKGGPEAMTESLRAAEGQQQKLPSWMSKRAEEEYQRAMEAVVDQDFNLDEFGDPFDESDMKEKLL</sequence>
<name>Q0CQZ0_ASPTN</name>
<dbReference type="VEuPathDB" id="FungiDB:ATEG_03894"/>